<evidence type="ECO:0000256" key="1">
    <source>
        <dbReference type="ARBA" id="ARBA00022723"/>
    </source>
</evidence>
<dbReference type="EMBL" id="GIBP01006210">
    <property type="protein sequence ID" value="NDV35179.1"/>
    <property type="molecule type" value="Transcribed_RNA"/>
</dbReference>
<dbReference type="FunFam" id="3.20.20.140:FF:000005">
    <property type="entry name" value="TatD family hydrolase"/>
    <property type="match status" value="1"/>
</dbReference>
<keyword evidence="2" id="KW-0378">Hydrolase</keyword>
<dbReference type="Gene3D" id="3.20.20.140">
    <property type="entry name" value="Metal-dependent hydrolases"/>
    <property type="match status" value="1"/>
</dbReference>
<feature type="binding site" evidence="3">
    <location>
        <position position="159"/>
    </location>
    <ligand>
        <name>a divalent metal cation</name>
        <dbReference type="ChEBI" id="CHEBI:60240"/>
        <label>2</label>
    </ligand>
</feature>
<dbReference type="InterPro" id="IPR032466">
    <property type="entry name" value="Metal_Hydrolase"/>
</dbReference>
<evidence type="ECO:0000313" key="4">
    <source>
        <dbReference type="EMBL" id="NDV35179.1"/>
    </source>
</evidence>
<keyword evidence="1 3" id="KW-0479">Metal-binding</keyword>
<dbReference type="GO" id="GO:0016788">
    <property type="term" value="F:hydrolase activity, acting on ester bonds"/>
    <property type="evidence" value="ECO:0007669"/>
    <property type="project" value="InterPro"/>
</dbReference>
<dbReference type="InterPro" id="IPR018228">
    <property type="entry name" value="DNase_TatD-rel_CS"/>
</dbReference>
<evidence type="ECO:0000256" key="3">
    <source>
        <dbReference type="PIRSR" id="PIRSR005902-1"/>
    </source>
</evidence>
<dbReference type="AlphaFoldDB" id="A0A6B2LDR2"/>
<dbReference type="InterPro" id="IPR001130">
    <property type="entry name" value="TatD-like"/>
</dbReference>
<protein>
    <recommendedName>
        <fullName evidence="5">TatD related DNase</fullName>
    </recommendedName>
</protein>
<dbReference type="PIRSF" id="PIRSF005902">
    <property type="entry name" value="DNase_TatD"/>
    <property type="match status" value="1"/>
</dbReference>
<reference evidence="4" key="1">
    <citation type="journal article" date="2020" name="J. Eukaryot. Microbiol.">
        <title>De novo Sequencing, Assembly and Annotation of the Transcriptome for the Free-Living Testate Amoeba Arcella intermedia.</title>
        <authorList>
            <person name="Ribeiro G.M."/>
            <person name="Porfirio-Sousa A.L."/>
            <person name="Maurer-Alcala X.X."/>
            <person name="Katz L.A."/>
            <person name="Lahr D.J.G."/>
        </authorList>
    </citation>
    <scope>NUCLEOTIDE SEQUENCE</scope>
</reference>
<dbReference type="GO" id="GO:0046872">
    <property type="term" value="F:metal ion binding"/>
    <property type="evidence" value="ECO:0007669"/>
    <property type="project" value="UniProtKB-KW"/>
</dbReference>
<proteinExistence type="predicted"/>
<sequence length="262" mass="29805">MPNIIKNMGLSDFSDLAAEVDRTAAAHNARCEAFLSVASDTETRLPTLRLIQDHPNIYGSFAIHPLYAYEYTDQAEAEILQCVASPKAVALGEIGLDYHDFGPKYSYAQPPLQQRIFRAQMQHALRLQKPIIIHTREAEPDTMSLMKEFIPPDWPVHVHCFTDSKEFAMSLVREWRNLYIGFTGVVTFKNSKKICDVLKGVPLDRLLLETDGPFMSPEPYRGKVCHPGYVPFIVKKISEIHQTSVLDIYQHTRLNTTRIFGI</sequence>
<dbReference type="PROSITE" id="PS01091">
    <property type="entry name" value="TATD_3"/>
    <property type="match status" value="1"/>
</dbReference>
<dbReference type="CDD" id="cd01310">
    <property type="entry name" value="TatD_DNAse"/>
    <property type="match status" value="1"/>
</dbReference>
<organism evidence="4">
    <name type="scientific">Arcella intermedia</name>
    <dbReference type="NCBI Taxonomy" id="1963864"/>
    <lineage>
        <taxon>Eukaryota</taxon>
        <taxon>Amoebozoa</taxon>
        <taxon>Tubulinea</taxon>
        <taxon>Elardia</taxon>
        <taxon>Arcellinida</taxon>
        <taxon>Sphaerothecina</taxon>
        <taxon>Arcellidae</taxon>
        <taxon>Arcella</taxon>
    </lineage>
</organism>
<name>A0A6B2LDR2_9EUKA</name>
<feature type="binding site" evidence="3">
    <location>
        <position position="93"/>
    </location>
    <ligand>
        <name>a divalent metal cation</name>
        <dbReference type="ChEBI" id="CHEBI:60240"/>
        <label>1</label>
    </ligand>
</feature>
<evidence type="ECO:0008006" key="5">
    <source>
        <dbReference type="Google" id="ProtNLM"/>
    </source>
</evidence>
<dbReference type="PANTHER" id="PTHR46363:SF1">
    <property type="entry name" value="DEOXYRIBONUCLEASE TATDN2-RELATED"/>
    <property type="match status" value="1"/>
</dbReference>
<evidence type="ECO:0000256" key="2">
    <source>
        <dbReference type="ARBA" id="ARBA00022801"/>
    </source>
</evidence>
<dbReference type="SUPFAM" id="SSF51556">
    <property type="entry name" value="Metallo-dependent hydrolases"/>
    <property type="match status" value="1"/>
</dbReference>
<dbReference type="Pfam" id="PF01026">
    <property type="entry name" value="TatD_DNase"/>
    <property type="match status" value="1"/>
</dbReference>
<dbReference type="PANTHER" id="PTHR46363">
    <property type="entry name" value="DEOXYRIBONUCLEASE TATDN2-RELATED"/>
    <property type="match status" value="1"/>
</dbReference>
<accession>A0A6B2LDR2</accession>
<feature type="binding site" evidence="3">
    <location>
        <position position="211"/>
    </location>
    <ligand>
        <name>a divalent metal cation</name>
        <dbReference type="ChEBI" id="CHEBI:60240"/>
        <label>1</label>
    </ligand>
</feature>
<feature type="binding site" evidence="3">
    <location>
        <position position="134"/>
    </location>
    <ligand>
        <name>a divalent metal cation</name>
        <dbReference type="ChEBI" id="CHEBI:60240"/>
        <label>2</label>
    </ligand>
</feature>